<evidence type="ECO:0000259" key="8">
    <source>
        <dbReference type="PROSITE" id="PS50850"/>
    </source>
</evidence>
<reference evidence="10" key="1">
    <citation type="submission" date="2025-08" db="UniProtKB">
        <authorList>
            <consortium name="RefSeq"/>
        </authorList>
    </citation>
    <scope>IDENTIFICATION</scope>
    <source>
        <tissue evidence="10">Entire body</tissue>
    </source>
</reference>
<evidence type="ECO:0000256" key="3">
    <source>
        <dbReference type="ARBA" id="ARBA00022692"/>
    </source>
</evidence>
<dbReference type="InterPro" id="IPR050382">
    <property type="entry name" value="MFS_Na/Anion_cotransporter"/>
</dbReference>
<evidence type="ECO:0000256" key="6">
    <source>
        <dbReference type="ARBA" id="ARBA00023136"/>
    </source>
</evidence>
<keyword evidence="4" id="KW-0769">Symport</keyword>
<evidence type="ECO:0000256" key="5">
    <source>
        <dbReference type="ARBA" id="ARBA00022989"/>
    </source>
</evidence>
<organism evidence="9 10">
    <name type="scientific">Agrilus planipennis</name>
    <name type="common">Emerald ash borer</name>
    <name type="synonym">Agrilus marcopoli</name>
    <dbReference type="NCBI Taxonomy" id="224129"/>
    <lineage>
        <taxon>Eukaryota</taxon>
        <taxon>Metazoa</taxon>
        <taxon>Ecdysozoa</taxon>
        <taxon>Arthropoda</taxon>
        <taxon>Hexapoda</taxon>
        <taxon>Insecta</taxon>
        <taxon>Pterygota</taxon>
        <taxon>Neoptera</taxon>
        <taxon>Endopterygota</taxon>
        <taxon>Coleoptera</taxon>
        <taxon>Polyphaga</taxon>
        <taxon>Elateriformia</taxon>
        <taxon>Buprestoidea</taxon>
        <taxon>Buprestidae</taxon>
        <taxon>Agrilinae</taxon>
        <taxon>Agrilus</taxon>
    </lineage>
</organism>
<feature type="transmembrane region" description="Helical" evidence="7">
    <location>
        <begin position="115"/>
        <end position="133"/>
    </location>
</feature>
<dbReference type="Gene3D" id="1.20.1250.20">
    <property type="entry name" value="MFS general substrate transporter like domains"/>
    <property type="match status" value="2"/>
</dbReference>
<keyword evidence="5 7" id="KW-1133">Transmembrane helix</keyword>
<dbReference type="AlphaFoldDB" id="A0A1W4WT87"/>
<comment type="subcellular location">
    <subcellularLocation>
        <location evidence="1">Membrane</location>
        <topology evidence="1">Multi-pass membrane protein</topology>
    </subcellularLocation>
</comment>
<dbReference type="PANTHER" id="PTHR11662">
    <property type="entry name" value="SOLUTE CARRIER FAMILY 17"/>
    <property type="match status" value="1"/>
</dbReference>
<feature type="transmembrane region" description="Helical" evidence="7">
    <location>
        <begin position="368"/>
        <end position="387"/>
    </location>
</feature>
<proteinExistence type="predicted"/>
<dbReference type="Pfam" id="PF07690">
    <property type="entry name" value="MFS_1"/>
    <property type="match status" value="1"/>
</dbReference>
<feature type="transmembrane region" description="Helical" evidence="7">
    <location>
        <begin position="14"/>
        <end position="42"/>
    </location>
</feature>
<dbReference type="PROSITE" id="PS50850">
    <property type="entry name" value="MFS"/>
    <property type="match status" value="1"/>
</dbReference>
<evidence type="ECO:0000313" key="9">
    <source>
        <dbReference type="Proteomes" id="UP000192223"/>
    </source>
</evidence>
<name>A0A1W4WT87_AGRPL</name>
<dbReference type="GeneID" id="108735965"/>
<keyword evidence="3 7" id="KW-0812">Transmembrane</keyword>
<evidence type="ECO:0000256" key="1">
    <source>
        <dbReference type="ARBA" id="ARBA00004141"/>
    </source>
</evidence>
<dbReference type="FunCoup" id="A0A1W4WT87">
    <property type="interactions" value="110"/>
</dbReference>
<feature type="transmembrane region" description="Helical" evidence="7">
    <location>
        <begin position="399"/>
        <end position="422"/>
    </location>
</feature>
<dbReference type="Proteomes" id="UP000192223">
    <property type="component" value="Unplaced"/>
</dbReference>
<feature type="transmembrane region" description="Helical" evidence="7">
    <location>
        <begin position="139"/>
        <end position="163"/>
    </location>
</feature>
<dbReference type="RefSeq" id="XP_018323712.1">
    <property type="nucleotide sequence ID" value="XM_018468210.2"/>
</dbReference>
<evidence type="ECO:0000256" key="7">
    <source>
        <dbReference type="SAM" id="Phobius"/>
    </source>
</evidence>
<dbReference type="InParanoid" id="A0A1W4WT87"/>
<accession>A0A1W4WT87</accession>
<dbReference type="GO" id="GO:0015293">
    <property type="term" value="F:symporter activity"/>
    <property type="evidence" value="ECO:0007669"/>
    <property type="project" value="UniProtKB-KW"/>
</dbReference>
<evidence type="ECO:0000313" key="10">
    <source>
        <dbReference type="RefSeq" id="XP_018323712.1"/>
    </source>
</evidence>
<feature type="transmembrane region" description="Helical" evidence="7">
    <location>
        <begin position="307"/>
        <end position="331"/>
    </location>
</feature>
<dbReference type="CDD" id="cd17318">
    <property type="entry name" value="MFS_SLC17"/>
    <property type="match status" value="1"/>
</dbReference>
<sequence length="496" mass="55111">MDLICDGFIIPQRWILGIMGFFAIMNAYMFRVVLSVAITAMVNPSNHNKTGITGEVCPDPGINYTAPRVTFLINDKYNWNEETQGIILSSFYWGYVVTHIPGAILSEYFGGKHSLGLGILSTAIFTLLTPFVVRSGNWPWLVVFRVLVGIGEGFTFPALTALLSSWVPSSERSRIATLSYSGVQIGTVLGNSLSGLFISSTNTWASPFYVFGGIGIIWFVIYSLICYSSPESHPFISDKEKAFLEKEIEKDSKKNKKIPWKHLLTSWPLWALILAQIGHDWGLFAMVTDLPKYMKDVLKFNVKQSGLWSSLPYIAMWIVSITSGWLCDWLINRGIIGINFARKFFSTLGALGPGIFLVMASYAGCDRLLAVAYFTIGMGTMGFYYCGIRVNALDLSPNYAGIVMAFVNGVGAVSGMITPYLIGALTTNQTISEWRIVFWLTLAVLLITDVTFIFFGSGKVQAWDSKIEKNVVKVDPTSKADFYNNCEEIQTKTEKL</sequence>
<feature type="domain" description="Major facilitator superfamily (MFS) profile" evidence="8">
    <location>
        <begin position="15"/>
        <end position="460"/>
    </location>
</feature>
<evidence type="ECO:0000256" key="2">
    <source>
        <dbReference type="ARBA" id="ARBA00022448"/>
    </source>
</evidence>
<evidence type="ECO:0000256" key="4">
    <source>
        <dbReference type="ARBA" id="ARBA00022847"/>
    </source>
</evidence>
<dbReference type="FunFam" id="1.20.1250.20:FF:000423">
    <property type="entry name" value="Putative inorganic phosphate cotransporter-like Protein"/>
    <property type="match status" value="1"/>
</dbReference>
<dbReference type="GO" id="GO:0006820">
    <property type="term" value="P:monoatomic anion transport"/>
    <property type="evidence" value="ECO:0007669"/>
    <property type="project" value="TreeGrafter"/>
</dbReference>
<feature type="transmembrane region" description="Helical" evidence="7">
    <location>
        <begin position="204"/>
        <end position="225"/>
    </location>
</feature>
<dbReference type="GO" id="GO:0016020">
    <property type="term" value="C:membrane"/>
    <property type="evidence" value="ECO:0007669"/>
    <property type="project" value="UniProtKB-SubCell"/>
</dbReference>
<keyword evidence="2" id="KW-0813">Transport</keyword>
<dbReference type="InterPro" id="IPR011701">
    <property type="entry name" value="MFS"/>
</dbReference>
<dbReference type="PANTHER" id="PTHR11662:SF415">
    <property type="entry name" value="AT30085P-RELATED"/>
    <property type="match status" value="1"/>
</dbReference>
<dbReference type="FunFam" id="1.20.1250.20:FF:000003">
    <property type="entry name" value="Solute carrier family 17 member 3"/>
    <property type="match status" value="1"/>
</dbReference>
<dbReference type="InterPro" id="IPR036259">
    <property type="entry name" value="MFS_trans_sf"/>
</dbReference>
<keyword evidence="6 7" id="KW-0472">Membrane</keyword>
<dbReference type="SUPFAM" id="SSF103473">
    <property type="entry name" value="MFS general substrate transporter"/>
    <property type="match status" value="1"/>
</dbReference>
<dbReference type="InterPro" id="IPR020846">
    <property type="entry name" value="MFS_dom"/>
</dbReference>
<dbReference type="KEGG" id="apln:108735965"/>
<keyword evidence="9" id="KW-1185">Reference proteome</keyword>
<dbReference type="STRING" id="224129.A0A1W4WT87"/>
<feature type="transmembrane region" description="Helical" evidence="7">
    <location>
        <begin position="343"/>
        <end position="362"/>
    </location>
</feature>
<feature type="transmembrane region" description="Helical" evidence="7">
    <location>
        <begin position="263"/>
        <end position="287"/>
    </location>
</feature>
<gene>
    <name evidence="10" type="primary">LOC108735965</name>
</gene>
<dbReference type="OrthoDB" id="2985014at2759"/>
<protein>
    <submittedName>
        <fullName evidence="10">Sialin</fullName>
    </submittedName>
</protein>
<feature type="transmembrane region" description="Helical" evidence="7">
    <location>
        <begin position="434"/>
        <end position="456"/>
    </location>
</feature>